<dbReference type="InterPro" id="IPR000162">
    <property type="entry name" value="GPCR_3_mtglu_rcpt"/>
</dbReference>
<evidence type="ECO:0000256" key="10">
    <source>
        <dbReference type="ARBA" id="ARBA00023170"/>
    </source>
</evidence>
<keyword evidence="16" id="KW-1185">Reference proteome</keyword>
<dbReference type="Gene3D" id="3.40.50.2300">
    <property type="match status" value="2"/>
</dbReference>
<evidence type="ECO:0000256" key="6">
    <source>
        <dbReference type="ARBA" id="ARBA00022989"/>
    </source>
</evidence>
<sequence length="796" mass="89555">MVTNSVLVKLSVIKRSAGLASVERSEAKNHRTTHILDDMFHCRGIDLDVQMWFLIIPQISYASTSIDLSDKTRFDYFSRVVPPDSYQAQAMVDIAKHFKWNYVSTLADEGNYGERGISAFEERAKTSGVCIARSLKIPRSVNEEKFDNLVKDLLGVANSRVVVMFVNEDNSRGILRALKKSNRTSELSFLASDSWGAKIHPVFEQESVAESAVTILPKRQKIVEFDDYFLNLRLKNNKRNVWFKEYWEAMFNCTTDEKLAYAGHKQCKGDESLDRVSYQQEGLVQFVIDSVYSLAHAVENMIKEKCNGQVKLCRASRNLPGEELLRHIRNVTFQGIADETVEFNEKGDGPGRYDVYQYQRDDIEYKYIRIGEWTGSLRLFEDKISWRNGSNVTPTSICSEPCGLGYAKSGSDACCWVCVRCNDYQILENVSTCKDCPLGFRPDANKTSCVRLPVLHLQWTTLWAILPITFSALGIVSTIFVLVTFILYSKTPVIMASGRELCYILFLGIFLSYGTSFVMLARPSIAICTIMRLGLGSSLSLVYASMLTKTNRIYRIFNRGIRAVVKRPSYTSPRSQVIICFSLVSVQVVGAFTWIGFERPDIMYVLQGKDALILKCKTSQIAIVISLFYNMFLIILCTVYAFKTRKIPQNFNEAKYIAFTMYSTCIVWLAFIPIYFGANQDFKIQITSLCMCVSISATVALACLFAPKIYIVLCQPQKNTRNANATSIHSSTCGAIAKSSRPFFAAATAHKLEPRMTTQNGSIVGLEDNKPPEMAFSDSIDDTSCDEGAAMARTPT</sequence>
<keyword evidence="6 13" id="KW-1133">Transmembrane helix</keyword>
<proteinExistence type="inferred from homology"/>
<reference evidence="15" key="1">
    <citation type="submission" date="2023-08" db="EMBL/GenBank/DDBJ databases">
        <authorList>
            <person name="Alioto T."/>
            <person name="Alioto T."/>
            <person name="Gomez Garrido J."/>
        </authorList>
    </citation>
    <scope>NUCLEOTIDE SEQUENCE</scope>
</reference>
<feature type="transmembrane region" description="Helical" evidence="13">
    <location>
        <begin position="621"/>
        <end position="642"/>
    </location>
</feature>
<keyword evidence="8 13" id="KW-0472">Membrane</keyword>
<evidence type="ECO:0000313" key="15">
    <source>
        <dbReference type="EMBL" id="CAI9720284.1"/>
    </source>
</evidence>
<feature type="transmembrane region" description="Helical" evidence="13">
    <location>
        <begin position="500"/>
        <end position="518"/>
    </location>
</feature>
<evidence type="ECO:0000256" key="1">
    <source>
        <dbReference type="ARBA" id="ARBA00004651"/>
    </source>
</evidence>
<accession>A0AA36ARC0</accession>
<feature type="transmembrane region" description="Helical" evidence="13">
    <location>
        <begin position="684"/>
        <end position="711"/>
    </location>
</feature>
<evidence type="ECO:0000256" key="7">
    <source>
        <dbReference type="ARBA" id="ARBA00023040"/>
    </source>
</evidence>
<evidence type="ECO:0000256" key="4">
    <source>
        <dbReference type="ARBA" id="ARBA00022692"/>
    </source>
</evidence>
<evidence type="ECO:0000256" key="9">
    <source>
        <dbReference type="ARBA" id="ARBA00023157"/>
    </source>
</evidence>
<dbReference type="InterPro" id="IPR011500">
    <property type="entry name" value="GPCR_3_9-Cys_dom"/>
</dbReference>
<evidence type="ECO:0000256" key="5">
    <source>
        <dbReference type="ARBA" id="ARBA00022729"/>
    </source>
</evidence>
<feature type="transmembrane region" description="Helical" evidence="13">
    <location>
        <begin position="654"/>
        <end position="678"/>
    </location>
</feature>
<dbReference type="AlphaFoldDB" id="A0AA36ARC0"/>
<evidence type="ECO:0000256" key="3">
    <source>
        <dbReference type="ARBA" id="ARBA00022475"/>
    </source>
</evidence>
<dbReference type="InterPro" id="IPR000337">
    <property type="entry name" value="GPCR_3"/>
</dbReference>
<keyword evidence="4 13" id="KW-0812">Transmembrane</keyword>
<comment type="similarity">
    <text evidence="2">Belongs to the G-protein coupled receptor 3 family.</text>
</comment>
<dbReference type="Pfam" id="PF07562">
    <property type="entry name" value="NCD3G"/>
    <property type="match status" value="1"/>
</dbReference>
<dbReference type="InterPro" id="IPR017978">
    <property type="entry name" value="GPCR_3_C"/>
</dbReference>
<dbReference type="PRINTS" id="PR00593">
    <property type="entry name" value="MTABOTROPICR"/>
</dbReference>
<dbReference type="CDD" id="cd15934">
    <property type="entry name" value="7tmC_mGluRs_group2_3"/>
    <property type="match status" value="1"/>
</dbReference>
<dbReference type="PRINTS" id="PR00248">
    <property type="entry name" value="GPCRMGR"/>
</dbReference>
<dbReference type="PROSITE" id="PS50259">
    <property type="entry name" value="G_PROTEIN_RECEP_F3_4"/>
    <property type="match status" value="1"/>
</dbReference>
<dbReference type="FunFam" id="2.10.50.30:FF:000001">
    <property type="entry name" value="metabotropic glutamate receptor 1"/>
    <property type="match status" value="1"/>
</dbReference>
<dbReference type="Pfam" id="PF01094">
    <property type="entry name" value="ANF_receptor"/>
    <property type="match status" value="1"/>
</dbReference>
<keyword evidence="5" id="KW-0732">Signal</keyword>
<keyword evidence="11" id="KW-0325">Glycoprotein</keyword>
<feature type="transmembrane region" description="Helical" evidence="13">
    <location>
        <begin position="577"/>
        <end position="597"/>
    </location>
</feature>
<keyword evidence="12" id="KW-0807">Transducer</keyword>
<comment type="subcellular location">
    <subcellularLocation>
        <location evidence="1">Cell membrane</location>
        <topology evidence="1">Multi-pass membrane protein</topology>
    </subcellularLocation>
</comment>
<dbReference type="PANTHER" id="PTHR24060">
    <property type="entry name" value="METABOTROPIC GLUTAMATE RECEPTOR"/>
    <property type="match status" value="1"/>
</dbReference>
<evidence type="ECO:0000256" key="13">
    <source>
        <dbReference type="SAM" id="Phobius"/>
    </source>
</evidence>
<keyword evidence="7" id="KW-0297">G-protein coupled receptor</keyword>
<dbReference type="InterPro" id="IPR028082">
    <property type="entry name" value="Peripla_BP_I"/>
</dbReference>
<organism evidence="15 16">
    <name type="scientific">Octopus vulgaris</name>
    <name type="common">Common octopus</name>
    <dbReference type="NCBI Taxonomy" id="6645"/>
    <lineage>
        <taxon>Eukaryota</taxon>
        <taxon>Metazoa</taxon>
        <taxon>Spiralia</taxon>
        <taxon>Lophotrochozoa</taxon>
        <taxon>Mollusca</taxon>
        <taxon>Cephalopoda</taxon>
        <taxon>Coleoidea</taxon>
        <taxon>Octopodiformes</taxon>
        <taxon>Octopoda</taxon>
        <taxon>Incirrata</taxon>
        <taxon>Octopodidae</taxon>
        <taxon>Octopus</taxon>
    </lineage>
</organism>
<dbReference type="FunFam" id="3.40.50.2300:FF:000009">
    <property type="entry name" value="Glutamate receptor, metabotropic 4"/>
    <property type="match status" value="1"/>
</dbReference>
<dbReference type="PROSITE" id="PS00981">
    <property type="entry name" value="G_PROTEIN_RECEP_F3_3"/>
    <property type="match status" value="1"/>
</dbReference>
<dbReference type="Pfam" id="PF00003">
    <property type="entry name" value="7tm_3"/>
    <property type="match status" value="1"/>
</dbReference>
<dbReference type="SUPFAM" id="SSF53822">
    <property type="entry name" value="Periplasmic binding protein-like I"/>
    <property type="match status" value="1"/>
</dbReference>
<evidence type="ECO:0000256" key="11">
    <source>
        <dbReference type="ARBA" id="ARBA00023180"/>
    </source>
</evidence>
<evidence type="ECO:0000256" key="8">
    <source>
        <dbReference type="ARBA" id="ARBA00023136"/>
    </source>
</evidence>
<dbReference type="EMBL" id="OX597816">
    <property type="protein sequence ID" value="CAI9720284.1"/>
    <property type="molecule type" value="Genomic_DNA"/>
</dbReference>
<dbReference type="InterPro" id="IPR038550">
    <property type="entry name" value="GPCR_3_9-Cys_sf"/>
</dbReference>
<dbReference type="Proteomes" id="UP001162480">
    <property type="component" value="Chromosome 3"/>
</dbReference>
<dbReference type="GO" id="GO:0005886">
    <property type="term" value="C:plasma membrane"/>
    <property type="evidence" value="ECO:0007669"/>
    <property type="project" value="UniProtKB-SubCell"/>
</dbReference>
<keyword evidence="9" id="KW-1015">Disulfide bond</keyword>
<dbReference type="InterPro" id="IPR017979">
    <property type="entry name" value="GPCR_3_CS"/>
</dbReference>
<name>A0AA36ARC0_OCTVU</name>
<dbReference type="InterPro" id="IPR050726">
    <property type="entry name" value="mGluR"/>
</dbReference>
<keyword evidence="3" id="KW-1003">Cell membrane</keyword>
<evidence type="ECO:0000256" key="2">
    <source>
        <dbReference type="ARBA" id="ARBA00007242"/>
    </source>
</evidence>
<dbReference type="InterPro" id="IPR001828">
    <property type="entry name" value="ANF_lig-bd_rcpt"/>
</dbReference>
<evidence type="ECO:0000313" key="16">
    <source>
        <dbReference type="Proteomes" id="UP001162480"/>
    </source>
</evidence>
<protein>
    <submittedName>
        <fullName evidence="15">Metabotropic glutamate receptor 8-like</fullName>
    </submittedName>
</protein>
<evidence type="ECO:0000259" key="14">
    <source>
        <dbReference type="PROSITE" id="PS50259"/>
    </source>
</evidence>
<evidence type="ECO:0000256" key="12">
    <source>
        <dbReference type="ARBA" id="ARBA00023224"/>
    </source>
</evidence>
<gene>
    <name evidence="15" type="ORF">OCTVUL_1B016775</name>
</gene>
<feature type="domain" description="G-protein coupled receptors family 3 profile" evidence="14">
    <location>
        <begin position="463"/>
        <end position="728"/>
    </location>
</feature>
<dbReference type="GO" id="GO:0004930">
    <property type="term" value="F:G protein-coupled receptor activity"/>
    <property type="evidence" value="ECO:0007669"/>
    <property type="project" value="UniProtKB-KW"/>
</dbReference>
<feature type="transmembrane region" description="Helical" evidence="13">
    <location>
        <begin position="524"/>
        <end position="546"/>
    </location>
</feature>
<dbReference type="Gene3D" id="2.10.50.30">
    <property type="entry name" value="GPCR, family 3, nine cysteines domain"/>
    <property type="match status" value="1"/>
</dbReference>
<feature type="transmembrane region" description="Helical" evidence="13">
    <location>
        <begin position="462"/>
        <end position="488"/>
    </location>
</feature>
<keyword evidence="10" id="KW-0675">Receptor</keyword>